<evidence type="ECO:0000256" key="1">
    <source>
        <dbReference type="ARBA" id="ARBA00022691"/>
    </source>
</evidence>
<evidence type="ECO:0000256" key="2">
    <source>
        <dbReference type="ARBA" id="ARBA00022723"/>
    </source>
</evidence>
<dbReference type="SUPFAM" id="SSF102114">
    <property type="entry name" value="Radical SAM enzymes"/>
    <property type="match status" value="1"/>
</dbReference>
<dbReference type="SMART" id="SM00729">
    <property type="entry name" value="Elp3"/>
    <property type="match status" value="1"/>
</dbReference>
<feature type="domain" description="Radical SAM core" evidence="7">
    <location>
        <begin position="503"/>
        <end position="739"/>
    </location>
</feature>
<gene>
    <name evidence="8" type="ORF">A8806_11579</name>
</gene>
<dbReference type="Pfam" id="PF02655">
    <property type="entry name" value="ATP-grasp_3"/>
    <property type="match status" value="1"/>
</dbReference>
<name>A0A2Y9BIN9_9FIRM</name>
<keyword evidence="4" id="KW-0411">Iron-sulfur</keyword>
<feature type="domain" description="ATP-grasp" evidence="6">
    <location>
        <begin position="102"/>
        <end position="297"/>
    </location>
</feature>
<dbReference type="Gene3D" id="3.30.470.20">
    <property type="entry name" value="ATP-grasp fold, B domain"/>
    <property type="match status" value="1"/>
</dbReference>
<dbReference type="RefSeq" id="WP_181368816.1">
    <property type="nucleotide sequence ID" value="NZ_JBEPMR010000014.1"/>
</dbReference>
<evidence type="ECO:0000313" key="9">
    <source>
        <dbReference type="Proteomes" id="UP000245845"/>
    </source>
</evidence>
<evidence type="ECO:0000259" key="6">
    <source>
        <dbReference type="PROSITE" id="PS50975"/>
    </source>
</evidence>
<dbReference type="PROSITE" id="PS51918">
    <property type="entry name" value="RADICAL_SAM"/>
    <property type="match status" value="1"/>
</dbReference>
<dbReference type="EMBL" id="QGDL01000015">
    <property type="protein sequence ID" value="PWJ23145.1"/>
    <property type="molecule type" value="Genomic_DNA"/>
</dbReference>
<dbReference type="GO" id="GO:0005524">
    <property type="term" value="F:ATP binding"/>
    <property type="evidence" value="ECO:0007669"/>
    <property type="project" value="UniProtKB-UniRule"/>
</dbReference>
<dbReference type="InterPro" id="IPR006638">
    <property type="entry name" value="Elp3/MiaA/NifB-like_rSAM"/>
</dbReference>
<protein>
    <submittedName>
        <fullName evidence="8">ATP-grasp domain-containing protein</fullName>
    </submittedName>
</protein>
<dbReference type="AlphaFoldDB" id="A0A2Y9BIN9"/>
<dbReference type="GO" id="GO:0046872">
    <property type="term" value="F:metal ion binding"/>
    <property type="evidence" value="ECO:0007669"/>
    <property type="project" value="UniProtKB-KW"/>
</dbReference>
<dbReference type="InterPro" id="IPR013785">
    <property type="entry name" value="Aldolase_TIM"/>
</dbReference>
<evidence type="ECO:0000256" key="3">
    <source>
        <dbReference type="ARBA" id="ARBA00023004"/>
    </source>
</evidence>
<accession>A0A2Y9BIN9</accession>
<keyword evidence="1" id="KW-0949">S-adenosyl-L-methionine</keyword>
<dbReference type="InterPro" id="IPR003806">
    <property type="entry name" value="ATP-grasp_PylC-type"/>
</dbReference>
<evidence type="ECO:0000256" key="4">
    <source>
        <dbReference type="ARBA" id="ARBA00023014"/>
    </source>
</evidence>
<dbReference type="Pfam" id="PF04055">
    <property type="entry name" value="Radical_SAM"/>
    <property type="match status" value="1"/>
</dbReference>
<keyword evidence="2" id="KW-0479">Metal-binding</keyword>
<evidence type="ECO:0000313" key="8">
    <source>
        <dbReference type="EMBL" id="PWJ23145.1"/>
    </source>
</evidence>
<keyword evidence="5" id="KW-0067">ATP-binding</keyword>
<keyword evidence="5" id="KW-0547">Nucleotide-binding</keyword>
<dbReference type="InterPro" id="IPR011761">
    <property type="entry name" value="ATP-grasp"/>
</dbReference>
<evidence type="ECO:0000259" key="7">
    <source>
        <dbReference type="PROSITE" id="PS51918"/>
    </source>
</evidence>
<organism evidence="8 9">
    <name type="scientific">Faecalicatena orotica</name>
    <dbReference type="NCBI Taxonomy" id="1544"/>
    <lineage>
        <taxon>Bacteria</taxon>
        <taxon>Bacillati</taxon>
        <taxon>Bacillota</taxon>
        <taxon>Clostridia</taxon>
        <taxon>Lachnospirales</taxon>
        <taxon>Lachnospiraceae</taxon>
        <taxon>Faecalicatena</taxon>
    </lineage>
</organism>
<dbReference type="Proteomes" id="UP000245845">
    <property type="component" value="Unassembled WGS sequence"/>
</dbReference>
<evidence type="ECO:0000256" key="5">
    <source>
        <dbReference type="PROSITE-ProRule" id="PRU00409"/>
    </source>
</evidence>
<dbReference type="PROSITE" id="PS50975">
    <property type="entry name" value="ATP_GRASP"/>
    <property type="match status" value="1"/>
</dbReference>
<reference evidence="8 9" key="1">
    <citation type="submission" date="2018-05" db="EMBL/GenBank/DDBJ databases">
        <title>The Hungate 1000. A catalogue of reference genomes from the rumen microbiome.</title>
        <authorList>
            <person name="Kelly W."/>
        </authorList>
    </citation>
    <scope>NUCLEOTIDE SEQUENCE [LARGE SCALE GENOMIC DNA]</scope>
    <source>
        <strain evidence="8 9">NLAE-zl-C242</strain>
    </source>
</reference>
<dbReference type="SUPFAM" id="SSF56059">
    <property type="entry name" value="Glutathione synthetase ATP-binding domain-like"/>
    <property type="match status" value="1"/>
</dbReference>
<dbReference type="InterPro" id="IPR007197">
    <property type="entry name" value="rSAM"/>
</dbReference>
<dbReference type="GO" id="GO:0051536">
    <property type="term" value="F:iron-sulfur cluster binding"/>
    <property type="evidence" value="ECO:0007669"/>
    <property type="project" value="UniProtKB-KW"/>
</dbReference>
<keyword evidence="3" id="KW-0408">Iron</keyword>
<dbReference type="GO" id="GO:0003824">
    <property type="term" value="F:catalytic activity"/>
    <property type="evidence" value="ECO:0007669"/>
    <property type="project" value="InterPro"/>
</dbReference>
<dbReference type="NCBIfam" id="NF045502">
    <property type="entry name" value="variant_rSAM"/>
    <property type="match status" value="1"/>
</dbReference>
<proteinExistence type="predicted"/>
<keyword evidence="9" id="KW-1185">Reference proteome</keyword>
<dbReference type="InterPro" id="IPR058240">
    <property type="entry name" value="rSAM_sf"/>
</dbReference>
<comment type="caution">
    <text evidence="8">The sequence shown here is derived from an EMBL/GenBank/DDBJ whole genome shotgun (WGS) entry which is preliminary data.</text>
</comment>
<dbReference type="Gene3D" id="3.20.20.70">
    <property type="entry name" value="Aldolase class I"/>
    <property type="match status" value="1"/>
</dbReference>
<sequence>MSYYVWVGPRESDCIFSDLFSDSICYFTDKNPQAIRMLHIYDPSYKQFIIKEMNRILKDHSDAAFIFYNPKIAYNIPAELRSKVKCLNTKYLLELLSDKIYTRFWLAGHVPVLPSRLLESQSLTFQTLEEKVCPSEHYVVQQNKNSGGFGTYYVSKENTVLSELKNKTKEVFIVSPYKEKSISVNVNVIIFKETEAIFEPSLQIVLHDEAQLLYHGADFIALQKMSPKRKAKIVEYSMKIVQKLRGLGFLGILGIDYLMTEEVYFLEINPRFQASGFLIDKALKECNYPSLAEMNLASFFKQDDNSIIPSVNNMSIPYSFYKYLYTPNSKHNIHVYERANANPYVEKICTDGWNIETPAEPKAYCYSLIFNTNITSLNSDASFDIYSNIPGDKEFIDKNQNERIFSYKIALLNQGCSISPNALKVLQEKGTIKHAVFHAIDFYCFHGIPVNSPVNLKFTDFSPFTVCSDESDNLQLQYYGSVISNIDIELKPDWSEYITSSGIAYERIAYLSTDRLRLKHEGVCYFKLQEKGCYFCNIPKSNIVIKNSDLEEVIKNLVYAPSFRHILIGGGSGNPETEYKQIEFIAQTIRQVNSQIPIYLMSLPPNNLQILDLYYQVGISEISFNIEVFNRQTAKRIMPGKGNIPLERYLEALEYGARLWGKTGNVRTALIVGLNDTASLLDGIELLCQKGIQPMLSVFRPLPNTRLEWMVPPSNQVLMDVYNKAQKICHSHQLTLGPSCDACKNNMLAL</sequence>